<dbReference type="InterPro" id="IPR000843">
    <property type="entry name" value="HTH_LacI"/>
</dbReference>
<evidence type="ECO:0000256" key="2">
    <source>
        <dbReference type="ARBA" id="ARBA00023125"/>
    </source>
</evidence>
<evidence type="ECO:0000313" key="6">
    <source>
        <dbReference type="Proteomes" id="UP000035721"/>
    </source>
</evidence>
<evidence type="ECO:0000256" key="3">
    <source>
        <dbReference type="ARBA" id="ARBA00023163"/>
    </source>
</evidence>
<keyword evidence="6" id="KW-1185">Reference proteome</keyword>
<dbReference type="CDD" id="cd06307">
    <property type="entry name" value="PBP1_sugar_binding"/>
    <property type="match status" value="1"/>
</dbReference>
<dbReference type="Gene3D" id="1.10.260.40">
    <property type="entry name" value="lambda repressor-like DNA-binding domains"/>
    <property type="match status" value="1"/>
</dbReference>
<keyword evidence="1" id="KW-0805">Transcription regulation</keyword>
<dbReference type="InterPro" id="IPR010982">
    <property type="entry name" value="Lambda_DNA-bd_dom_sf"/>
</dbReference>
<feature type="domain" description="HTH lacI-type" evidence="4">
    <location>
        <begin position="9"/>
        <end position="62"/>
    </location>
</feature>
<dbReference type="PROSITE" id="PS50932">
    <property type="entry name" value="HTH_LACI_2"/>
    <property type="match status" value="1"/>
</dbReference>
<dbReference type="SUPFAM" id="SSF47413">
    <property type="entry name" value="lambda repressor-like DNA-binding domains"/>
    <property type="match status" value="1"/>
</dbReference>
<dbReference type="Pfam" id="PF13407">
    <property type="entry name" value="Peripla_BP_4"/>
    <property type="match status" value="1"/>
</dbReference>
<accession>A0A077M463</accession>
<dbReference type="RefSeq" id="WP_048551086.1">
    <property type="nucleotide sequence ID" value="NZ_HF570958.1"/>
</dbReference>
<dbReference type="AlphaFoldDB" id="A0A077M463"/>
<organism evidence="5 6">
    <name type="scientific">Nostocoides japonicum T1-X7</name>
    <dbReference type="NCBI Taxonomy" id="1194083"/>
    <lineage>
        <taxon>Bacteria</taxon>
        <taxon>Bacillati</taxon>
        <taxon>Actinomycetota</taxon>
        <taxon>Actinomycetes</taxon>
        <taxon>Micrococcales</taxon>
        <taxon>Intrasporangiaceae</taxon>
        <taxon>Nostocoides</taxon>
    </lineage>
</organism>
<name>A0A077M463_9MICO</name>
<dbReference type="InterPro" id="IPR028082">
    <property type="entry name" value="Peripla_BP_I"/>
</dbReference>
<keyword evidence="3" id="KW-0804">Transcription</keyword>
<proteinExistence type="predicted"/>
<dbReference type="PANTHER" id="PTHR30146">
    <property type="entry name" value="LACI-RELATED TRANSCRIPTIONAL REPRESSOR"/>
    <property type="match status" value="1"/>
</dbReference>
<dbReference type="SUPFAM" id="SSF53822">
    <property type="entry name" value="Periplasmic binding protein-like I"/>
    <property type="match status" value="1"/>
</dbReference>
<dbReference type="PANTHER" id="PTHR30146:SF152">
    <property type="entry name" value="TRANSCRIPTIONAL REGULATORY PROTEIN"/>
    <property type="match status" value="1"/>
</dbReference>
<dbReference type="InterPro" id="IPR025997">
    <property type="entry name" value="SBP_2_dom"/>
</dbReference>
<evidence type="ECO:0000259" key="4">
    <source>
        <dbReference type="PROSITE" id="PS50932"/>
    </source>
</evidence>
<evidence type="ECO:0000313" key="5">
    <source>
        <dbReference type="EMBL" id="CCH78925.1"/>
    </source>
</evidence>
<dbReference type="STRING" id="1194083.BN12_380007"/>
<comment type="caution">
    <text evidence="5">The sequence shown here is derived from an EMBL/GenBank/DDBJ whole genome shotgun (WGS) entry which is preliminary data.</text>
</comment>
<reference evidence="5 6" key="1">
    <citation type="journal article" date="2013" name="ISME J.">
        <title>A metabolic model for members of the genus Tetrasphaera involved in enhanced biological phosphorus removal.</title>
        <authorList>
            <person name="Kristiansen R."/>
            <person name="Nguyen H.T.T."/>
            <person name="Saunders A.M."/>
            <person name="Nielsen J.L."/>
            <person name="Wimmer R."/>
            <person name="Le V.Q."/>
            <person name="McIlroy S.J."/>
            <person name="Petrovski S."/>
            <person name="Seviour R.J."/>
            <person name="Calteau A."/>
            <person name="Nielsen K.L."/>
            <person name="Nielsen P.H."/>
        </authorList>
    </citation>
    <scope>NUCLEOTIDE SEQUENCE [LARGE SCALE GENOMIC DNA]</scope>
    <source>
        <strain evidence="5 6">T1-X7</strain>
    </source>
</reference>
<dbReference type="Gene3D" id="3.40.50.2300">
    <property type="match status" value="2"/>
</dbReference>
<sequence length="362" mass="38232">MSTRGGGHRIADIASQSGLSAATVDRVLHGRPGASARAVHQVEQAVLDLDRQRTQLRLGARTLVVDVVMQAPVRFSGAVREALERELPALRPATVRARFHLSESAGPQDVASLVAHLDRIGTRGRSSQGVLLKAPDDPEVAGAIDRLASRGIPVVTLVTDVRESRRVAYVGLDNAAAGATAAYLVAGWTGSRSGGRDEVAARGRVLVTLSRATFFGEQERRAAFEDTVRRLAPGLEVLVLSDADGLDEAMAALVRRAVTDGRAVDGVYSIGGGNRAIAAELAAAGVVPDVFIGHDLDADNLELLRTGVLTAVLHHDLRADMRRACQQVMRHHHLLPGAPTSRPAAVQIITPHNVPPRLGPAG</sequence>
<evidence type="ECO:0000256" key="1">
    <source>
        <dbReference type="ARBA" id="ARBA00023015"/>
    </source>
</evidence>
<dbReference type="EMBL" id="CAJB01000312">
    <property type="protein sequence ID" value="CCH78925.1"/>
    <property type="molecule type" value="Genomic_DNA"/>
</dbReference>
<dbReference type="GO" id="GO:0003700">
    <property type="term" value="F:DNA-binding transcription factor activity"/>
    <property type="evidence" value="ECO:0007669"/>
    <property type="project" value="TreeGrafter"/>
</dbReference>
<dbReference type="Proteomes" id="UP000035721">
    <property type="component" value="Unassembled WGS sequence"/>
</dbReference>
<dbReference type="GO" id="GO:0000976">
    <property type="term" value="F:transcription cis-regulatory region binding"/>
    <property type="evidence" value="ECO:0007669"/>
    <property type="project" value="TreeGrafter"/>
</dbReference>
<protein>
    <submittedName>
        <fullName evidence="5">Putative DNA-binding protein</fullName>
    </submittedName>
</protein>
<keyword evidence="2 5" id="KW-0238">DNA-binding</keyword>
<gene>
    <name evidence="5" type="ORF">BN12_380007</name>
</gene>
<dbReference type="SMART" id="SM00354">
    <property type="entry name" value="HTH_LACI"/>
    <property type="match status" value="1"/>
</dbReference>